<dbReference type="CDD" id="cd01519">
    <property type="entry name" value="RHOD_HSP67B2"/>
    <property type="match status" value="1"/>
</dbReference>
<feature type="domain" description="Rhodanese" evidence="1">
    <location>
        <begin position="43"/>
        <end position="144"/>
    </location>
</feature>
<dbReference type="SUPFAM" id="SSF52821">
    <property type="entry name" value="Rhodanese/Cell cycle control phosphatase"/>
    <property type="match status" value="1"/>
</dbReference>
<keyword evidence="3" id="KW-1185">Reference proteome</keyword>
<dbReference type="EMBL" id="CP015054">
    <property type="protein sequence ID" value="QGN13915.1"/>
    <property type="molecule type" value="Genomic_DNA"/>
</dbReference>
<evidence type="ECO:0000313" key="2">
    <source>
        <dbReference type="EMBL" id="QGN13915.1"/>
    </source>
</evidence>
<dbReference type="Gene3D" id="3.40.250.10">
    <property type="entry name" value="Rhodanese-like domain"/>
    <property type="match status" value="1"/>
</dbReference>
<name>A0ABX6ER26_KLUMA</name>
<dbReference type="InterPro" id="IPR001763">
    <property type="entry name" value="Rhodanese-like_dom"/>
</dbReference>
<protein>
    <submittedName>
        <fullName evidence="2">Thiosulfate sulfurtransferase YOR285W</fullName>
    </submittedName>
</protein>
<dbReference type="PROSITE" id="PS50206">
    <property type="entry name" value="RHODANESE_3"/>
    <property type="match status" value="1"/>
</dbReference>
<organism evidence="2 3">
    <name type="scientific">Kluyveromyces marxianus</name>
    <name type="common">Yeast</name>
    <name type="synonym">Candida kefyr</name>
    <dbReference type="NCBI Taxonomy" id="4911"/>
    <lineage>
        <taxon>Eukaryota</taxon>
        <taxon>Fungi</taxon>
        <taxon>Dikarya</taxon>
        <taxon>Ascomycota</taxon>
        <taxon>Saccharomycotina</taxon>
        <taxon>Saccharomycetes</taxon>
        <taxon>Saccharomycetales</taxon>
        <taxon>Saccharomycetaceae</taxon>
        <taxon>Kluyveromyces</taxon>
    </lineage>
</organism>
<accession>A0ABX6ER26</accession>
<proteinExistence type="predicted"/>
<dbReference type="PANTHER" id="PTHR44086:SF10">
    <property type="entry name" value="THIOSULFATE SULFURTRANSFERASE_RHODANESE-LIKE DOMAIN-CONTAINING PROTEIN 3"/>
    <property type="match status" value="1"/>
</dbReference>
<gene>
    <name evidence="2" type="primary">RDL1</name>
    <name evidence="2" type="ORF">FIM1_563</name>
</gene>
<evidence type="ECO:0000313" key="3">
    <source>
        <dbReference type="Proteomes" id="UP000422736"/>
    </source>
</evidence>
<sequence length="145" mass="16539">MTFWNRVIEAWKGESAPKKEEPHYENHGKKYDFDDMVELVKSKPENTLLIDVREPNEFSIVQIPGSFNMPYKSCPDALSYDEEEFESKFGFPKPGKDKELVFFCAAGRRAEGAQAKAVSKGYTNSSIYPGSTNDWVSKHGDKIQF</sequence>
<dbReference type="PANTHER" id="PTHR44086">
    <property type="entry name" value="THIOSULFATE SULFURTRANSFERASE RDL2, MITOCHONDRIAL-RELATED"/>
    <property type="match status" value="1"/>
</dbReference>
<dbReference type="InterPro" id="IPR036873">
    <property type="entry name" value="Rhodanese-like_dom_sf"/>
</dbReference>
<dbReference type="Proteomes" id="UP000422736">
    <property type="component" value="Chromosome 1"/>
</dbReference>
<evidence type="ECO:0000259" key="1">
    <source>
        <dbReference type="PROSITE" id="PS50206"/>
    </source>
</evidence>
<reference evidence="2 3" key="1">
    <citation type="submission" date="2016-03" db="EMBL/GenBank/DDBJ databases">
        <title>How can Kluyveromyces marxianus grow so fast - potential evolutionary course in Saccharomyces Complex revealed by comparative genomics.</title>
        <authorList>
            <person name="Mo W."/>
            <person name="Lu W."/>
            <person name="Yang X."/>
            <person name="Qi J."/>
            <person name="Lv H."/>
        </authorList>
    </citation>
    <scope>NUCLEOTIDE SEQUENCE [LARGE SCALE GENOMIC DNA]</scope>
    <source>
        <strain evidence="2 3">FIM1</strain>
    </source>
</reference>
<dbReference type="SMART" id="SM00450">
    <property type="entry name" value="RHOD"/>
    <property type="match status" value="1"/>
</dbReference>
<dbReference type="Pfam" id="PF00581">
    <property type="entry name" value="Rhodanese"/>
    <property type="match status" value="1"/>
</dbReference>